<reference evidence="2" key="1">
    <citation type="submission" date="2014-11" db="EMBL/GenBank/DDBJ databases">
        <authorList>
            <person name="Amaro Gonzalez C."/>
        </authorList>
    </citation>
    <scope>NUCLEOTIDE SEQUENCE</scope>
</reference>
<organism evidence="2">
    <name type="scientific">Anguilla anguilla</name>
    <name type="common">European freshwater eel</name>
    <name type="synonym">Muraena anguilla</name>
    <dbReference type="NCBI Taxonomy" id="7936"/>
    <lineage>
        <taxon>Eukaryota</taxon>
        <taxon>Metazoa</taxon>
        <taxon>Chordata</taxon>
        <taxon>Craniata</taxon>
        <taxon>Vertebrata</taxon>
        <taxon>Euteleostomi</taxon>
        <taxon>Actinopterygii</taxon>
        <taxon>Neopterygii</taxon>
        <taxon>Teleostei</taxon>
        <taxon>Anguilliformes</taxon>
        <taxon>Anguillidae</taxon>
        <taxon>Anguilla</taxon>
    </lineage>
</organism>
<dbReference type="AlphaFoldDB" id="A0A0E9SDU8"/>
<accession>A0A0E9SDU8</accession>
<evidence type="ECO:0000313" key="2">
    <source>
        <dbReference type="EMBL" id="JAH38845.1"/>
    </source>
</evidence>
<protein>
    <submittedName>
        <fullName evidence="2">Uncharacterized protein</fullName>
    </submittedName>
</protein>
<evidence type="ECO:0000256" key="1">
    <source>
        <dbReference type="SAM" id="MobiDB-lite"/>
    </source>
</evidence>
<dbReference type="EMBL" id="GBXM01069732">
    <property type="protein sequence ID" value="JAH38845.1"/>
    <property type="molecule type" value="Transcribed_RNA"/>
</dbReference>
<name>A0A0E9SDU8_ANGAN</name>
<reference evidence="2" key="2">
    <citation type="journal article" date="2015" name="Fish Shellfish Immunol.">
        <title>Early steps in the European eel (Anguilla anguilla)-Vibrio vulnificus interaction in the gills: Role of the RtxA13 toxin.</title>
        <authorList>
            <person name="Callol A."/>
            <person name="Pajuelo D."/>
            <person name="Ebbesson L."/>
            <person name="Teles M."/>
            <person name="MacKenzie S."/>
            <person name="Amaro C."/>
        </authorList>
    </citation>
    <scope>NUCLEOTIDE SEQUENCE</scope>
</reference>
<sequence>MRKERKVFADSNGMSNTAKRITATHRTQKCAPCQQHKL</sequence>
<feature type="region of interest" description="Disordered" evidence="1">
    <location>
        <begin position="1"/>
        <end position="38"/>
    </location>
</feature>
<proteinExistence type="predicted"/>